<protein>
    <submittedName>
        <fullName evidence="1">Uncharacterized protein</fullName>
    </submittedName>
</protein>
<name>A0A399G6K8_9ACTN</name>
<dbReference type="AlphaFoldDB" id="A0A399G6K8"/>
<keyword evidence="2" id="KW-1185">Reference proteome</keyword>
<gene>
    <name evidence="1" type="ORF">NI17_005140</name>
</gene>
<evidence type="ECO:0000313" key="2">
    <source>
        <dbReference type="Proteomes" id="UP000265719"/>
    </source>
</evidence>
<accession>A0A399G6K8</accession>
<reference evidence="1" key="1">
    <citation type="submission" date="2020-10" db="EMBL/GenBank/DDBJ databases">
        <title>De novo genome project of the cellulose decomposer Thermobifida halotolerans type strain.</title>
        <authorList>
            <person name="Nagy I."/>
            <person name="Horvath B."/>
            <person name="Kukolya J."/>
            <person name="Nagy I."/>
            <person name="Orsini M."/>
        </authorList>
    </citation>
    <scope>NUCLEOTIDE SEQUENCE</scope>
    <source>
        <strain evidence="1">DSM 44931</strain>
    </source>
</reference>
<dbReference type="Pfam" id="PF13384">
    <property type="entry name" value="HTH_23"/>
    <property type="match status" value="1"/>
</dbReference>
<organism evidence="1 2">
    <name type="scientific">Thermobifida halotolerans</name>
    <dbReference type="NCBI Taxonomy" id="483545"/>
    <lineage>
        <taxon>Bacteria</taxon>
        <taxon>Bacillati</taxon>
        <taxon>Actinomycetota</taxon>
        <taxon>Actinomycetes</taxon>
        <taxon>Streptosporangiales</taxon>
        <taxon>Nocardiopsidaceae</taxon>
        <taxon>Thermobifida</taxon>
    </lineage>
</organism>
<proteinExistence type="predicted"/>
<sequence length="78" mass="8111">MNAALLTELAASTADRDPLTGLEAVARLRAETERVEAVLVRRARAGGATWPQIAAALGVSKQAVHKKHAGRGLLGGRS</sequence>
<dbReference type="Proteomes" id="UP000265719">
    <property type="component" value="Chromosome"/>
</dbReference>
<dbReference type="KEGG" id="thao:NI17_005140"/>
<dbReference type="EMBL" id="CP063196">
    <property type="protein sequence ID" value="UOE20605.1"/>
    <property type="molecule type" value="Genomic_DNA"/>
</dbReference>
<dbReference type="RefSeq" id="WP_068691956.1">
    <property type="nucleotide sequence ID" value="NZ_CP063196.1"/>
</dbReference>
<evidence type="ECO:0000313" key="1">
    <source>
        <dbReference type="EMBL" id="UOE20605.1"/>
    </source>
</evidence>